<dbReference type="Pfam" id="PF07992">
    <property type="entry name" value="Pyr_redox_2"/>
    <property type="match status" value="1"/>
</dbReference>
<keyword evidence="3" id="KW-0274">FAD</keyword>
<name>A0A1M4MZT9_9RHOB</name>
<dbReference type="InterPro" id="IPR036188">
    <property type="entry name" value="FAD/NAD-bd_sf"/>
</dbReference>
<protein>
    <submittedName>
        <fullName evidence="6">Putative pyridine nucleotide-disulfide oxidoreductase</fullName>
    </submittedName>
</protein>
<accession>A0A1M4MZT9</accession>
<dbReference type="GO" id="GO:0005737">
    <property type="term" value="C:cytoplasm"/>
    <property type="evidence" value="ECO:0007669"/>
    <property type="project" value="TreeGrafter"/>
</dbReference>
<dbReference type="Gene3D" id="3.50.50.60">
    <property type="entry name" value="FAD/NAD(P)-binding domain"/>
    <property type="match status" value="2"/>
</dbReference>
<reference evidence="7" key="1">
    <citation type="submission" date="2016-09" db="EMBL/GenBank/DDBJ databases">
        <authorList>
            <person name="Wibberg D."/>
        </authorList>
    </citation>
    <scope>NUCLEOTIDE SEQUENCE [LARGE SCALE GENOMIC DNA]</scope>
</reference>
<evidence type="ECO:0000256" key="1">
    <source>
        <dbReference type="ARBA" id="ARBA00001974"/>
    </source>
</evidence>
<dbReference type="InterPro" id="IPR023753">
    <property type="entry name" value="FAD/NAD-binding_dom"/>
</dbReference>
<proteinExistence type="predicted"/>
<dbReference type="InterPro" id="IPR050446">
    <property type="entry name" value="FAD-oxidoreductase/Apoptosis"/>
</dbReference>
<keyword evidence="4" id="KW-0560">Oxidoreductase</keyword>
<sequence>MIGQIVIVGAGQGGFQAAASLRQEGYDGRIILIGEEPEAPYQRPPLSKAYMKTGDAGQLALRPAAFYDTNAIELRKGTRVDAIDRRAQRIQIGDEDLAYDHLILATGTRNMRPPIAGLENTRDLRTLADAAALRDALARAERIGVIGGGFIGLEYAAVARAAGHHVTVAEAGARLMGRAVSSQMSDRFAQKHGEMGTDIRLASPVAAVTPDGMTLADGTQISADFVLLAAGVVPNVELALDAGLDVDNGIVVGNTLLTSDPSISVLGDCACFPDPATGRLVRLESVQAATDHARLIAKRLVTGDQSLIGPSLGSGRTNPIGNCRLRGLPKRPMQPKLCLMAPCCA</sequence>
<organism evidence="6 7">
    <name type="scientific">Donghicola eburneus</name>
    <dbReference type="NCBI Taxonomy" id="393278"/>
    <lineage>
        <taxon>Bacteria</taxon>
        <taxon>Pseudomonadati</taxon>
        <taxon>Pseudomonadota</taxon>
        <taxon>Alphaproteobacteria</taxon>
        <taxon>Rhodobacterales</taxon>
        <taxon>Roseobacteraceae</taxon>
        <taxon>Donghicola</taxon>
    </lineage>
</organism>
<comment type="cofactor">
    <cofactor evidence="1">
        <name>FAD</name>
        <dbReference type="ChEBI" id="CHEBI:57692"/>
    </cofactor>
</comment>
<gene>
    <name evidence="6" type="ORF">KARMA_1515</name>
</gene>
<evidence type="ECO:0000256" key="4">
    <source>
        <dbReference type="ARBA" id="ARBA00023002"/>
    </source>
</evidence>
<evidence type="ECO:0000313" key="6">
    <source>
        <dbReference type="EMBL" id="SCM67317.1"/>
    </source>
</evidence>
<dbReference type="SUPFAM" id="SSF51905">
    <property type="entry name" value="FAD/NAD(P)-binding domain"/>
    <property type="match status" value="2"/>
</dbReference>
<dbReference type="GO" id="GO:0016651">
    <property type="term" value="F:oxidoreductase activity, acting on NAD(P)H"/>
    <property type="evidence" value="ECO:0007669"/>
    <property type="project" value="TreeGrafter"/>
</dbReference>
<dbReference type="PANTHER" id="PTHR43557:SF2">
    <property type="entry name" value="RIESKE DOMAIN-CONTAINING PROTEIN-RELATED"/>
    <property type="match status" value="1"/>
</dbReference>
<feature type="domain" description="FAD/NAD(P)-binding" evidence="5">
    <location>
        <begin position="4"/>
        <end position="293"/>
    </location>
</feature>
<keyword evidence="7" id="KW-1185">Reference proteome</keyword>
<evidence type="ECO:0000256" key="3">
    <source>
        <dbReference type="ARBA" id="ARBA00022827"/>
    </source>
</evidence>
<evidence type="ECO:0000259" key="5">
    <source>
        <dbReference type="Pfam" id="PF07992"/>
    </source>
</evidence>
<dbReference type="EMBL" id="FMJB01000046">
    <property type="protein sequence ID" value="SCM67317.1"/>
    <property type="molecule type" value="Genomic_DNA"/>
</dbReference>
<dbReference type="AlphaFoldDB" id="A0A1M4MZT9"/>
<dbReference type="PRINTS" id="PR00368">
    <property type="entry name" value="FADPNR"/>
</dbReference>
<dbReference type="Proteomes" id="UP000184085">
    <property type="component" value="Unassembled WGS sequence"/>
</dbReference>
<dbReference type="PRINTS" id="PR00411">
    <property type="entry name" value="PNDRDTASEI"/>
</dbReference>
<evidence type="ECO:0000313" key="7">
    <source>
        <dbReference type="Proteomes" id="UP000184085"/>
    </source>
</evidence>
<evidence type="ECO:0000256" key="2">
    <source>
        <dbReference type="ARBA" id="ARBA00022630"/>
    </source>
</evidence>
<dbReference type="RefSeq" id="WP_246802538.1">
    <property type="nucleotide sequence ID" value="NZ_FMJB01000046.1"/>
</dbReference>
<keyword evidence="2" id="KW-0285">Flavoprotein</keyword>
<dbReference type="PANTHER" id="PTHR43557">
    <property type="entry name" value="APOPTOSIS-INDUCING FACTOR 1"/>
    <property type="match status" value="1"/>
</dbReference>